<feature type="compositionally biased region" description="Basic and acidic residues" evidence="1">
    <location>
        <begin position="30"/>
        <end position="39"/>
    </location>
</feature>
<feature type="region of interest" description="Disordered" evidence="1">
    <location>
        <begin position="1"/>
        <end position="45"/>
    </location>
</feature>
<dbReference type="RefSeq" id="WP_160170400.1">
    <property type="nucleotide sequence ID" value="NZ_CAWLZN010000001.1"/>
</dbReference>
<accession>A0ABS8HJ47</accession>
<evidence type="ECO:0000313" key="2">
    <source>
        <dbReference type="EMBL" id="MCC4622228.1"/>
    </source>
</evidence>
<dbReference type="Proteomes" id="UP001199206">
    <property type="component" value="Unassembled WGS sequence"/>
</dbReference>
<keyword evidence="3" id="KW-1185">Reference proteome</keyword>
<comment type="caution">
    <text evidence="2">The sequence shown here is derived from an EMBL/GenBank/DDBJ whole genome shotgun (WGS) entry which is preliminary data.</text>
</comment>
<proteinExistence type="predicted"/>
<evidence type="ECO:0008006" key="4">
    <source>
        <dbReference type="Google" id="ProtNLM"/>
    </source>
</evidence>
<protein>
    <recommendedName>
        <fullName evidence="4">HNH endonuclease</fullName>
    </recommendedName>
</protein>
<reference evidence="2 3" key="1">
    <citation type="submission" date="2021-10" db="EMBL/GenBank/DDBJ databases">
        <title>Genome sequencing of Xanthomonas strains from NCPPB.</title>
        <authorList>
            <person name="Hussein R."/>
            <person name="Harrison J."/>
            <person name="Studholme D.J."/>
            <person name="Vicente J."/>
            <person name="Grant M."/>
        </authorList>
    </citation>
    <scope>NUCLEOTIDE SEQUENCE [LARGE SCALE GENOMIC DNA]</scope>
    <source>
        <strain evidence="2 3">NCPPB 101</strain>
    </source>
</reference>
<organism evidence="2 3">
    <name type="scientific">Xanthomonas cassavae CFBP 4642</name>
    <dbReference type="NCBI Taxonomy" id="1219375"/>
    <lineage>
        <taxon>Bacteria</taxon>
        <taxon>Pseudomonadati</taxon>
        <taxon>Pseudomonadota</taxon>
        <taxon>Gammaproteobacteria</taxon>
        <taxon>Lysobacterales</taxon>
        <taxon>Lysobacteraceae</taxon>
        <taxon>Xanthomonas</taxon>
    </lineage>
</organism>
<gene>
    <name evidence="2" type="ORF">LL965_20035</name>
</gene>
<evidence type="ECO:0000256" key="1">
    <source>
        <dbReference type="SAM" id="MobiDB-lite"/>
    </source>
</evidence>
<name>A0ABS8HJ47_9XANT</name>
<sequence length="45" mass="5334">MNWIPDNDRNGNRDSDHKHGHVTPPFRNPVPEREQQQDGDRDEPE</sequence>
<dbReference type="EMBL" id="JAJGQJ010000077">
    <property type="protein sequence ID" value="MCC4622228.1"/>
    <property type="molecule type" value="Genomic_DNA"/>
</dbReference>
<feature type="compositionally biased region" description="Basic and acidic residues" evidence="1">
    <location>
        <begin position="1"/>
        <end position="17"/>
    </location>
</feature>
<evidence type="ECO:0000313" key="3">
    <source>
        <dbReference type="Proteomes" id="UP001199206"/>
    </source>
</evidence>